<dbReference type="Gene3D" id="3.55.50.30">
    <property type="match status" value="1"/>
</dbReference>
<keyword evidence="1" id="KW-1133">Transmembrane helix</keyword>
<name>A0A931GVP7_9BACT</name>
<dbReference type="InterPro" id="IPR012373">
    <property type="entry name" value="Ferrdict_sens_TM"/>
</dbReference>
<dbReference type="PANTHER" id="PTHR30273:SF2">
    <property type="entry name" value="PROTEIN FECR"/>
    <property type="match status" value="1"/>
</dbReference>
<proteinExistence type="predicted"/>
<comment type="caution">
    <text evidence="4">The sequence shown here is derived from an EMBL/GenBank/DDBJ whole genome shotgun (WGS) entry which is preliminary data.</text>
</comment>
<sequence length="360" mass="40787">MARSLSGEATAEEQEQLMQILAQDFALQQQYDLMKRMWHPGETKEEPNSIEEDTRHISRILQLAKTETIPGEDIPVIQIRSRRKYFYALSGVAAVLVIFIMAWMFTGTQRTSTPPEKEAKQNLVAENGSRTRTILPDGSTVWLNAGSHVTYDKDFTGKTREVTLDGEAYFDVVKLPDRPFVVHVSGYDIRVLGTAFNVKSYVTDKTVETTLIRGLVQVTRHGAKVQKPILLHPNQKLIVGKLAAESTTILPDDREAPQTKIADDYHITQLTTPVHEDERIETAWVYNRLLFRGESFAELASKMERWYNVKIVFDDDAVKQLNFTGSFETETVAEAFYALKAAQDFDFGITGKEIHVQSVK</sequence>
<gene>
    <name evidence="4" type="ORF">I5907_03655</name>
</gene>
<dbReference type="Proteomes" id="UP000628448">
    <property type="component" value="Unassembled WGS sequence"/>
</dbReference>
<dbReference type="PANTHER" id="PTHR30273">
    <property type="entry name" value="PERIPLASMIC SIGNAL SENSOR AND SIGMA FACTOR ACTIVATOR FECR-RELATED"/>
    <property type="match status" value="1"/>
</dbReference>
<dbReference type="PIRSF" id="PIRSF018266">
    <property type="entry name" value="FecR"/>
    <property type="match status" value="1"/>
</dbReference>
<evidence type="ECO:0000313" key="5">
    <source>
        <dbReference type="Proteomes" id="UP000628448"/>
    </source>
</evidence>
<feature type="domain" description="FecR protein" evidence="2">
    <location>
        <begin position="124"/>
        <end position="216"/>
    </location>
</feature>
<dbReference type="GO" id="GO:0016989">
    <property type="term" value="F:sigma factor antagonist activity"/>
    <property type="evidence" value="ECO:0007669"/>
    <property type="project" value="TreeGrafter"/>
</dbReference>
<organism evidence="4 5">
    <name type="scientific">Panacibacter microcysteis</name>
    <dbReference type="NCBI Taxonomy" id="2793269"/>
    <lineage>
        <taxon>Bacteria</taxon>
        <taxon>Pseudomonadati</taxon>
        <taxon>Bacteroidota</taxon>
        <taxon>Chitinophagia</taxon>
        <taxon>Chitinophagales</taxon>
        <taxon>Chitinophagaceae</taxon>
        <taxon>Panacibacter</taxon>
    </lineage>
</organism>
<evidence type="ECO:0000259" key="3">
    <source>
        <dbReference type="Pfam" id="PF16344"/>
    </source>
</evidence>
<accession>A0A931GVP7</accession>
<dbReference type="Pfam" id="PF04773">
    <property type="entry name" value="FecR"/>
    <property type="match status" value="1"/>
</dbReference>
<dbReference type="EMBL" id="JADWYR010000001">
    <property type="protein sequence ID" value="MBG9375313.1"/>
    <property type="molecule type" value="Genomic_DNA"/>
</dbReference>
<evidence type="ECO:0000259" key="2">
    <source>
        <dbReference type="Pfam" id="PF04773"/>
    </source>
</evidence>
<dbReference type="RefSeq" id="WP_196989370.1">
    <property type="nucleotide sequence ID" value="NZ_JADWYR010000001.1"/>
</dbReference>
<evidence type="ECO:0000256" key="1">
    <source>
        <dbReference type="SAM" id="Phobius"/>
    </source>
</evidence>
<feature type="domain" description="Protein FecR C-terminal" evidence="3">
    <location>
        <begin position="288"/>
        <end position="356"/>
    </location>
</feature>
<keyword evidence="5" id="KW-1185">Reference proteome</keyword>
<keyword evidence="1" id="KW-0472">Membrane</keyword>
<evidence type="ECO:0000313" key="4">
    <source>
        <dbReference type="EMBL" id="MBG9375313.1"/>
    </source>
</evidence>
<dbReference type="InterPro" id="IPR032508">
    <property type="entry name" value="FecR_C"/>
</dbReference>
<keyword evidence="1" id="KW-0812">Transmembrane</keyword>
<dbReference type="Gene3D" id="2.60.120.1440">
    <property type="match status" value="1"/>
</dbReference>
<dbReference type="Pfam" id="PF16344">
    <property type="entry name" value="FecR_C"/>
    <property type="match status" value="1"/>
</dbReference>
<protein>
    <submittedName>
        <fullName evidence="4">FecR domain-containing protein</fullName>
    </submittedName>
</protein>
<dbReference type="AlphaFoldDB" id="A0A931GVP7"/>
<dbReference type="InterPro" id="IPR006860">
    <property type="entry name" value="FecR"/>
</dbReference>
<feature type="transmembrane region" description="Helical" evidence="1">
    <location>
        <begin position="85"/>
        <end position="105"/>
    </location>
</feature>
<reference evidence="4" key="1">
    <citation type="submission" date="2020-11" db="EMBL/GenBank/DDBJ databases">
        <title>Bacterial whole genome sequence for Panacibacter sp. DH6.</title>
        <authorList>
            <person name="Le V."/>
            <person name="Ko S."/>
            <person name="Ahn C.-Y."/>
            <person name="Oh H.-M."/>
        </authorList>
    </citation>
    <scope>NUCLEOTIDE SEQUENCE</scope>
    <source>
        <strain evidence="4">DH6</strain>
    </source>
</reference>